<dbReference type="EMBL" id="BSXV01005718">
    <property type="protein sequence ID" value="GMF02719.1"/>
    <property type="molecule type" value="Genomic_DNA"/>
</dbReference>
<sequence length="289" mass="31434">MMSPLQQYVSDDSDSDEISIKASRRYVPGSRNTSKNGSDNKGAGAGAGGTNNGVGGRVSGLSRDITSSSALSITSTLGSASNESGLAQASGGAGSGSGTHNPVIGQTSKFKNQQKRPSFSQISRPNLDTAQSKFNKIMGGKTLSSILHPSTYGQLIDDLNNSSQDMVVDNPGAALTAYHRWTVWRRQQMSFKNRHERSLAVDGYQVYILPFSENRGSWYENSKTSSFNMSQILKCKKSSKVPTHFKIVINKSGTLKKYYLEAISVTECDEIVSTINTLIRTYRREHVVQ</sequence>
<evidence type="ECO:0000313" key="2">
    <source>
        <dbReference type="Proteomes" id="UP001165101"/>
    </source>
</evidence>
<gene>
    <name evidence="1" type="ORF">Cboi01_000616200</name>
</gene>
<comment type="caution">
    <text evidence="1">The sequence shown here is derived from an EMBL/GenBank/DDBJ whole genome shotgun (WGS) entry which is preliminary data.</text>
</comment>
<protein>
    <submittedName>
        <fullName evidence="1">Unnamed protein product</fullName>
    </submittedName>
</protein>
<dbReference type="Proteomes" id="UP001165101">
    <property type="component" value="Unassembled WGS sequence"/>
</dbReference>
<keyword evidence="2" id="KW-1185">Reference proteome</keyword>
<organism evidence="1 2">
    <name type="scientific">Candida boidinii</name>
    <name type="common">Yeast</name>
    <dbReference type="NCBI Taxonomy" id="5477"/>
    <lineage>
        <taxon>Eukaryota</taxon>
        <taxon>Fungi</taxon>
        <taxon>Dikarya</taxon>
        <taxon>Ascomycota</taxon>
        <taxon>Saccharomycotina</taxon>
        <taxon>Pichiomycetes</taxon>
        <taxon>Pichiales</taxon>
        <taxon>Pichiaceae</taxon>
        <taxon>Ogataea</taxon>
        <taxon>Ogataea/Candida clade</taxon>
    </lineage>
</organism>
<reference evidence="1" key="1">
    <citation type="submission" date="2023-04" db="EMBL/GenBank/DDBJ databases">
        <title>Candida boidinii NBRC 1967.</title>
        <authorList>
            <person name="Ichikawa N."/>
            <person name="Sato H."/>
            <person name="Tonouchi N."/>
        </authorList>
    </citation>
    <scope>NUCLEOTIDE SEQUENCE</scope>
    <source>
        <strain evidence="1">NBRC 1967</strain>
    </source>
</reference>
<proteinExistence type="predicted"/>
<accession>A0ACB5U5V5</accession>
<evidence type="ECO:0000313" key="1">
    <source>
        <dbReference type="EMBL" id="GMF02719.1"/>
    </source>
</evidence>
<name>A0ACB5U5V5_CANBO</name>